<reference evidence="3 4" key="1">
    <citation type="journal article" date="2015" name="Sci. Rep.">
        <title>The Shiga toxin 2 production level in enterohemorrhagic Escherichia coli O157:H7 is correlated with the subtypes of toxin-encoding phage.</title>
        <authorList>
            <person name="Ogura Y."/>
            <person name="Mondal S.I."/>
            <person name="Islam M.R."/>
            <person name="Mako T."/>
            <person name="Arisawa K."/>
            <person name="Katsura K."/>
            <person name="Ooka T."/>
            <person name="Gotoh Y."/>
            <person name="Murase K."/>
            <person name="Ohnishi M."/>
            <person name="Hayashi T."/>
        </authorList>
    </citation>
    <scope>NUCLEOTIDE SEQUENCE [LARGE SCALE GENOMIC DNA]</scope>
</reference>
<dbReference type="EMBL" id="AP012533">
    <property type="protein sequence ID" value="BAT32186.1"/>
    <property type="molecule type" value="Genomic_DNA"/>
</dbReference>
<evidence type="ECO:0000313" key="3">
    <source>
        <dbReference type="EMBL" id="BAT32186.1"/>
    </source>
</evidence>
<protein>
    <submittedName>
        <fullName evidence="3">Endonuclease</fullName>
    </submittedName>
</protein>
<sequence length="200" mass="22679">MIEVWVDIEGIPFYQVSNKGNFRSITREVTVTSTRQRPYKKIINGTSVKPFKCKSTGYLQIKVYGKKYSAHRIVAKAFCTGFCDGLVVNHKNGRRDDNRADNLEWVSHSENSKHGYKQNGRIPISLGKFSGDHPASKAVISTDMKTGEEVYYEAAMDAVREGFDSSSISRCCNGESSYHKGRFWRFANEKMKARWGDRAA</sequence>
<name>A0A0P0ZC86_9CAUD</name>
<dbReference type="InterPro" id="IPR010902">
    <property type="entry name" value="NUMOD4"/>
</dbReference>
<keyword evidence="3" id="KW-0378">Hydrolase</keyword>
<feature type="domain" description="NUMOD4" evidence="1">
    <location>
        <begin position="3"/>
        <end position="63"/>
    </location>
</feature>
<dbReference type="Gene3D" id="1.10.10.10">
    <property type="entry name" value="Winged helix-like DNA-binding domain superfamily/Winged helix DNA-binding domain"/>
    <property type="match status" value="1"/>
</dbReference>
<feature type="domain" description="HNH nuclease" evidence="2">
    <location>
        <begin position="69"/>
        <end position="112"/>
    </location>
</feature>
<dbReference type="InterPro" id="IPR003615">
    <property type="entry name" value="HNH_nuc"/>
</dbReference>
<dbReference type="Pfam" id="PF07463">
    <property type="entry name" value="NUMOD4"/>
    <property type="match status" value="1"/>
</dbReference>
<dbReference type="Proteomes" id="UP000225383">
    <property type="component" value="Genome"/>
</dbReference>
<dbReference type="Pfam" id="PF13392">
    <property type="entry name" value="HNH_3"/>
    <property type="match status" value="1"/>
</dbReference>
<evidence type="ECO:0000313" key="4">
    <source>
        <dbReference type="Proteomes" id="UP000225383"/>
    </source>
</evidence>
<proteinExistence type="predicted"/>
<dbReference type="GO" id="GO:0004519">
    <property type="term" value="F:endonuclease activity"/>
    <property type="evidence" value="ECO:0007669"/>
    <property type="project" value="UniProtKB-KW"/>
</dbReference>
<keyword evidence="3" id="KW-0540">Nuclease</keyword>
<keyword evidence="3" id="KW-0255">Endonuclease</keyword>
<evidence type="ECO:0000259" key="1">
    <source>
        <dbReference type="Pfam" id="PF07463"/>
    </source>
</evidence>
<dbReference type="SUPFAM" id="SSF54060">
    <property type="entry name" value="His-Me finger endonucleases"/>
    <property type="match status" value="1"/>
</dbReference>
<evidence type="ECO:0000259" key="2">
    <source>
        <dbReference type="Pfam" id="PF13392"/>
    </source>
</evidence>
<dbReference type="InterPro" id="IPR044925">
    <property type="entry name" value="His-Me_finger_sf"/>
</dbReference>
<accession>A0A0P0ZC86</accession>
<organism evidence="3 4">
    <name type="scientific">Stx2-converting phage Stx2a_F723</name>
    <dbReference type="NCBI Taxonomy" id="1226256"/>
    <lineage>
        <taxon>Viruses</taxon>
        <taxon>Duplodnaviria</taxon>
        <taxon>Heunggongvirae</taxon>
        <taxon>Uroviricota</taxon>
        <taxon>Caudoviricetes</taxon>
        <taxon>Sepvirinae</taxon>
        <taxon>Traversvirus</taxon>
        <taxon>Traversvirus P27</taxon>
    </lineage>
</organism>
<dbReference type="Gene3D" id="3.90.75.20">
    <property type="match status" value="1"/>
</dbReference>
<dbReference type="InterPro" id="IPR036388">
    <property type="entry name" value="WH-like_DNA-bd_sf"/>
</dbReference>
<dbReference type="GO" id="GO:0016788">
    <property type="term" value="F:hydrolase activity, acting on ester bonds"/>
    <property type="evidence" value="ECO:0007669"/>
    <property type="project" value="InterPro"/>
</dbReference>